<dbReference type="Pfam" id="PF02338">
    <property type="entry name" value="OTU"/>
    <property type="match status" value="1"/>
</dbReference>
<evidence type="ECO:0000313" key="5">
    <source>
        <dbReference type="Proteomes" id="UP000827889"/>
    </source>
</evidence>
<comment type="subcellular location">
    <subcellularLocation>
        <location evidence="3">Cytoplasm</location>
    </subcellularLocation>
</comment>
<comment type="function">
    <text evidence="3">Hydrolase that can remove conjugated ubiquitin from proteins and may therefore play an important regulatory role at the level of protein turnover by preventing degradation.</text>
</comment>
<feature type="domain" description="OTU" evidence="4">
    <location>
        <begin position="205"/>
        <end position="343"/>
    </location>
</feature>
<dbReference type="InterPro" id="IPR018247">
    <property type="entry name" value="EF_Hand_1_Ca_BS"/>
</dbReference>
<keyword evidence="5" id="KW-1185">Reference proteome</keyword>
<organism evidence="5 7">
    <name type="scientific">Rhodamnia argentea</name>
    <dbReference type="NCBI Taxonomy" id="178133"/>
    <lineage>
        <taxon>Eukaryota</taxon>
        <taxon>Viridiplantae</taxon>
        <taxon>Streptophyta</taxon>
        <taxon>Embryophyta</taxon>
        <taxon>Tracheophyta</taxon>
        <taxon>Spermatophyta</taxon>
        <taxon>Magnoliopsida</taxon>
        <taxon>eudicotyledons</taxon>
        <taxon>Gunneridae</taxon>
        <taxon>Pentapetalae</taxon>
        <taxon>rosids</taxon>
        <taxon>malvids</taxon>
        <taxon>Myrtales</taxon>
        <taxon>Myrtaceae</taxon>
        <taxon>Myrtoideae</taxon>
        <taxon>Myrteae</taxon>
        <taxon>Australasian group</taxon>
        <taxon>Rhodamnia</taxon>
    </lineage>
</organism>
<dbReference type="InterPro" id="IPR047947">
    <property type="entry name" value="OTU4_OTU"/>
</dbReference>
<keyword evidence="3" id="KW-0788">Thiol protease</keyword>
<evidence type="ECO:0000313" key="6">
    <source>
        <dbReference type="RefSeq" id="XP_048142085.1"/>
    </source>
</evidence>
<dbReference type="EC" id="3.4.19.12" evidence="3"/>
<keyword evidence="2 3" id="KW-0378">Hydrolase</keyword>
<evidence type="ECO:0000256" key="1">
    <source>
        <dbReference type="ARBA" id="ARBA00000707"/>
    </source>
</evidence>
<dbReference type="Proteomes" id="UP000827889">
    <property type="component" value="Chromosome 10"/>
</dbReference>
<evidence type="ECO:0000259" key="4">
    <source>
        <dbReference type="PROSITE" id="PS50802"/>
    </source>
</evidence>
<dbReference type="InterPro" id="IPR038765">
    <property type="entry name" value="Papain-like_cys_pep_sf"/>
</dbReference>
<reference evidence="6 7" key="1">
    <citation type="submission" date="2025-05" db="UniProtKB">
        <authorList>
            <consortium name="RefSeq"/>
        </authorList>
    </citation>
    <scope>IDENTIFICATION</scope>
    <source>
        <tissue evidence="6 7">Leaf</tissue>
    </source>
</reference>
<dbReference type="PANTHER" id="PTHR13312">
    <property type="entry name" value="HIV-INDUCED PROTEIN-7-LIKE PROTEASE"/>
    <property type="match status" value="1"/>
</dbReference>
<keyword evidence="3" id="KW-0963">Cytoplasm</keyword>
<dbReference type="RefSeq" id="XP_048142086.1">
    <property type="nucleotide sequence ID" value="XM_048286129.1"/>
</dbReference>
<dbReference type="PANTHER" id="PTHR13312:SF5">
    <property type="entry name" value="UBIQUITIN THIOESTERASE OTU"/>
    <property type="match status" value="1"/>
</dbReference>
<dbReference type="PROSITE" id="PS00018">
    <property type="entry name" value="EF_HAND_1"/>
    <property type="match status" value="1"/>
</dbReference>
<evidence type="ECO:0000313" key="7">
    <source>
        <dbReference type="RefSeq" id="XP_048142086.1"/>
    </source>
</evidence>
<proteinExistence type="predicted"/>
<keyword evidence="3" id="KW-0833">Ubl conjugation pathway</keyword>
<dbReference type="SUPFAM" id="SSF54001">
    <property type="entry name" value="Cysteine proteinases"/>
    <property type="match status" value="1"/>
</dbReference>
<gene>
    <name evidence="6 7" type="primary">LOC115733395</name>
</gene>
<evidence type="ECO:0000256" key="3">
    <source>
        <dbReference type="RuleBase" id="RU367104"/>
    </source>
</evidence>
<accession>A0ABM3HZP9</accession>
<dbReference type="RefSeq" id="XP_048142085.1">
    <property type="nucleotide sequence ID" value="XM_048286128.1"/>
</dbReference>
<dbReference type="PROSITE" id="PS50802">
    <property type="entry name" value="OTU"/>
    <property type="match status" value="1"/>
</dbReference>
<dbReference type="GeneID" id="115733395"/>
<sequence>MGILSFNGGNAKMIACSSLRTCPKHVLRLSRRLCGQMGRSICDMTPSCACFHVFSGYSRPKYIHLNGSEVPNSVTTTGFKESQGGCFGSCISKHGRVMRSLVIGDSVGGTIPQKGHFSISTVCDGINAKLLFTEQGMPRKVRYSVRRFSWPRGHASAGLLLGLLVCYSSLEPVHAEAANDNGKEGNCKDLSCAKLSHGKKVYSDYSVTGIPGDGRCLFRSVAHGACLRSGRPAPSESLQRELADELRGLVADEFIKRREETEWFVEGDFDTYVSQMRKPHVWGGEPELLMASHVLRMPITVYMYDKDAGGLISIAEYGQEYDKENPIRVLYHGSGHYDTLLIPGKKDVKSGL</sequence>
<protein>
    <recommendedName>
        <fullName evidence="3">Ubiquitin thioesterase OTU</fullName>
        <ecNumber evidence="3">3.4.19.12</ecNumber>
    </recommendedName>
</protein>
<evidence type="ECO:0000256" key="2">
    <source>
        <dbReference type="ARBA" id="ARBA00022801"/>
    </source>
</evidence>
<dbReference type="InterPro" id="IPR003323">
    <property type="entry name" value="OTU_dom"/>
</dbReference>
<dbReference type="Gene3D" id="3.90.70.80">
    <property type="match status" value="1"/>
</dbReference>
<comment type="catalytic activity">
    <reaction evidence="1 3">
        <text>Thiol-dependent hydrolysis of ester, thioester, amide, peptide and isopeptide bonds formed by the C-terminal Gly of ubiquitin (a 76-residue protein attached to proteins as an intracellular targeting signal).</text>
        <dbReference type="EC" id="3.4.19.12"/>
    </reaction>
</comment>
<dbReference type="CDD" id="cd22760">
    <property type="entry name" value="OTU_plant_OTU4-like"/>
    <property type="match status" value="1"/>
</dbReference>
<name>A0ABM3HZP9_9MYRT</name>
<keyword evidence="3" id="KW-0645">Protease</keyword>